<name>A0A2A4J644_HELVI</name>
<dbReference type="Pfam" id="PF02958">
    <property type="entry name" value="EcKL"/>
    <property type="match status" value="1"/>
</dbReference>
<evidence type="ECO:0000313" key="2">
    <source>
        <dbReference type="EMBL" id="PCG66910.1"/>
    </source>
</evidence>
<proteinExistence type="predicted"/>
<dbReference type="InterPro" id="IPR004119">
    <property type="entry name" value="EcKL"/>
</dbReference>
<feature type="domain" description="CHK kinase-like" evidence="1">
    <location>
        <begin position="124"/>
        <end position="309"/>
    </location>
</feature>
<dbReference type="AlphaFoldDB" id="A0A2A4J644"/>
<comment type="caution">
    <text evidence="2">The sequence shown here is derived from an EMBL/GenBank/DDBJ whole genome shotgun (WGS) entry which is preliminary data.</text>
</comment>
<dbReference type="InterPro" id="IPR015897">
    <property type="entry name" value="CHK_kinase-like"/>
</dbReference>
<protein>
    <recommendedName>
        <fullName evidence="1">CHK kinase-like domain-containing protein</fullName>
    </recommendedName>
</protein>
<organism evidence="2">
    <name type="scientific">Heliothis virescens</name>
    <name type="common">Tobacco budworm moth</name>
    <dbReference type="NCBI Taxonomy" id="7102"/>
    <lineage>
        <taxon>Eukaryota</taxon>
        <taxon>Metazoa</taxon>
        <taxon>Ecdysozoa</taxon>
        <taxon>Arthropoda</taxon>
        <taxon>Hexapoda</taxon>
        <taxon>Insecta</taxon>
        <taxon>Pterygota</taxon>
        <taxon>Neoptera</taxon>
        <taxon>Endopterygota</taxon>
        <taxon>Lepidoptera</taxon>
        <taxon>Glossata</taxon>
        <taxon>Ditrysia</taxon>
        <taxon>Noctuoidea</taxon>
        <taxon>Noctuidae</taxon>
        <taxon>Heliothinae</taxon>
        <taxon>Heliothis</taxon>
    </lineage>
</organism>
<dbReference type="PANTHER" id="PTHR11012:SF54">
    <property type="entry name" value="CHK KINASE-LIKE DOMAIN-CONTAINING PROTEIN"/>
    <property type="match status" value="1"/>
</dbReference>
<dbReference type="InterPro" id="IPR011009">
    <property type="entry name" value="Kinase-like_dom_sf"/>
</dbReference>
<evidence type="ECO:0000259" key="1">
    <source>
        <dbReference type="SMART" id="SM00587"/>
    </source>
</evidence>
<dbReference type="SMART" id="SM00587">
    <property type="entry name" value="CHK"/>
    <property type="match status" value="1"/>
</dbReference>
<dbReference type="EMBL" id="NWSH01003122">
    <property type="protein sequence ID" value="PCG66910.1"/>
    <property type="molecule type" value="Genomic_DNA"/>
</dbReference>
<dbReference type="PANTHER" id="PTHR11012">
    <property type="entry name" value="PROTEIN KINASE-LIKE DOMAIN-CONTAINING"/>
    <property type="match status" value="1"/>
</dbReference>
<dbReference type="Gene3D" id="3.90.1200.10">
    <property type="match status" value="1"/>
</dbReference>
<reference evidence="2" key="1">
    <citation type="submission" date="2017-09" db="EMBL/GenBank/DDBJ databases">
        <title>Contemporary evolution of a Lepidopteran species, Heliothis virescens, in response to modern agricultural practices.</title>
        <authorList>
            <person name="Fritz M.L."/>
            <person name="Deyonke A.M."/>
            <person name="Papanicolaou A."/>
            <person name="Micinski S."/>
            <person name="Westbrook J."/>
            <person name="Gould F."/>
        </authorList>
    </citation>
    <scope>NUCLEOTIDE SEQUENCE [LARGE SCALE GENOMIC DNA]</scope>
    <source>
        <strain evidence="2">HvINT-</strain>
        <tissue evidence="2">Whole body</tissue>
    </source>
</reference>
<sequence length="391" mass="45185">MANTEEPLRKFLNKIADEHNYKNPEIIINNISSGGANYTSELYTATIKENNKEDLNLFGKVAAIGEQFRNIANADVFDNEKFAYTKLLKIYAALEEKHGVPEEHRLPVVKFYGFDDSAQNQETMVLENLLVQGYEPFDRFKSYDWEYASAAVTECAKFHALSFAFQKEDPEEYQKTLGRAQLNWEEIGIEAVLKKSTLLALEAVRPEHKRSLEKFMSRDIQELFLDFFNPISATVIIHGDYRGSNLMHRLRKDGKVDIKILDLQTLQGGSPITDLLYFIFTGSDEQFRARYFDRLVEHYYSQLSAAMRRLHLNPHELYSKKDFDEEFKLKLQFGLPFSVFSLPIMTVAAEDAPKVDESLSFDDFGLEKTNDLYKVRINGVVDDFVRWGILK</sequence>
<dbReference type="SUPFAM" id="SSF56112">
    <property type="entry name" value="Protein kinase-like (PK-like)"/>
    <property type="match status" value="1"/>
</dbReference>
<accession>A0A2A4J644</accession>
<gene>
    <name evidence="2" type="ORF">B5V51_7095</name>
</gene>
<dbReference type="STRING" id="7102.A0A2A4J644"/>